<sequence>MSSEHSSAKDEENQVTDVEEEDEENNEDDGDDEGKTGFPKIPKKPPKGLSKFKLGGKPPKIPKLPKISKPPKPPKVGMSAPARKKTMVQGMIDVALLSSNIGHLRDVLDAGSEHKYYDISVYLISSSIGLQMLIGIGIAMLPPMKFFENLLSTMIYIVLFLNLFITAFALIKK</sequence>
<dbReference type="PANTHER" id="PTHR12316">
    <property type="entry name" value="NINJURIN-RELATED"/>
    <property type="match status" value="1"/>
</dbReference>
<evidence type="ECO:0000256" key="7">
    <source>
        <dbReference type="SAM" id="MobiDB-lite"/>
    </source>
</evidence>
<dbReference type="InterPro" id="IPR007007">
    <property type="entry name" value="Ninjurin"/>
</dbReference>
<feature type="compositionally biased region" description="Basic and acidic residues" evidence="7">
    <location>
        <begin position="1"/>
        <end position="12"/>
    </location>
</feature>
<feature type="transmembrane region" description="Helical" evidence="8">
    <location>
        <begin position="153"/>
        <end position="171"/>
    </location>
</feature>
<feature type="region of interest" description="Disordered" evidence="7">
    <location>
        <begin position="1"/>
        <end position="79"/>
    </location>
</feature>
<evidence type="ECO:0000256" key="3">
    <source>
        <dbReference type="ARBA" id="ARBA00022692"/>
    </source>
</evidence>
<evidence type="ECO:0000256" key="6">
    <source>
        <dbReference type="ARBA" id="ARBA00023136"/>
    </source>
</evidence>
<accession>A0A336MYF8</accession>
<dbReference type="Pfam" id="PF04923">
    <property type="entry name" value="Ninjurin"/>
    <property type="match status" value="1"/>
</dbReference>
<reference evidence="9" key="1">
    <citation type="submission" date="2018-07" db="EMBL/GenBank/DDBJ databases">
        <authorList>
            <person name="Quirk P.G."/>
            <person name="Krulwich T.A."/>
        </authorList>
    </citation>
    <scope>NUCLEOTIDE SEQUENCE</scope>
</reference>
<dbReference type="AlphaFoldDB" id="A0A336MYF8"/>
<dbReference type="EMBL" id="UFQT01002404">
    <property type="protein sequence ID" value="SSX33387.1"/>
    <property type="molecule type" value="Genomic_DNA"/>
</dbReference>
<keyword evidence="4" id="KW-0130">Cell adhesion</keyword>
<feature type="transmembrane region" description="Helical" evidence="8">
    <location>
        <begin position="121"/>
        <end position="141"/>
    </location>
</feature>
<organism evidence="9">
    <name type="scientific">Culicoides sonorensis</name>
    <name type="common">Biting midge</name>
    <dbReference type="NCBI Taxonomy" id="179676"/>
    <lineage>
        <taxon>Eukaryota</taxon>
        <taxon>Metazoa</taxon>
        <taxon>Ecdysozoa</taxon>
        <taxon>Arthropoda</taxon>
        <taxon>Hexapoda</taxon>
        <taxon>Insecta</taxon>
        <taxon>Pterygota</taxon>
        <taxon>Neoptera</taxon>
        <taxon>Endopterygota</taxon>
        <taxon>Diptera</taxon>
        <taxon>Nematocera</taxon>
        <taxon>Chironomoidea</taxon>
        <taxon>Ceratopogonidae</taxon>
        <taxon>Ceratopogoninae</taxon>
        <taxon>Culicoides</taxon>
        <taxon>Monoculicoides</taxon>
    </lineage>
</organism>
<evidence type="ECO:0000256" key="4">
    <source>
        <dbReference type="ARBA" id="ARBA00022889"/>
    </source>
</evidence>
<evidence type="ECO:0000256" key="2">
    <source>
        <dbReference type="ARBA" id="ARBA00008141"/>
    </source>
</evidence>
<comment type="similarity">
    <text evidence="2">Belongs to the ninjurin family.</text>
</comment>
<keyword evidence="3 8" id="KW-0812">Transmembrane</keyword>
<dbReference type="GO" id="GO:0016020">
    <property type="term" value="C:membrane"/>
    <property type="evidence" value="ECO:0007669"/>
    <property type="project" value="UniProtKB-SubCell"/>
</dbReference>
<comment type="subcellular location">
    <subcellularLocation>
        <location evidence="1">Membrane</location>
        <topology evidence="1">Multi-pass membrane protein</topology>
    </subcellularLocation>
</comment>
<name>A0A336MYF8_CULSO</name>
<feature type="compositionally biased region" description="Acidic residues" evidence="7">
    <location>
        <begin position="13"/>
        <end position="32"/>
    </location>
</feature>
<dbReference type="GO" id="GO:0007155">
    <property type="term" value="P:cell adhesion"/>
    <property type="evidence" value="ECO:0007669"/>
    <property type="project" value="UniProtKB-KW"/>
</dbReference>
<evidence type="ECO:0000256" key="5">
    <source>
        <dbReference type="ARBA" id="ARBA00022989"/>
    </source>
</evidence>
<keyword evidence="6 8" id="KW-0472">Membrane</keyword>
<evidence type="ECO:0000256" key="1">
    <source>
        <dbReference type="ARBA" id="ARBA00004141"/>
    </source>
</evidence>
<evidence type="ECO:0000313" key="9">
    <source>
        <dbReference type="EMBL" id="SSX33387.1"/>
    </source>
</evidence>
<evidence type="ECO:0000256" key="8">
    <source>
        <dbReference type="SAM" id="Phobius"/>
    </source>
</evidence>
<proteinExistence type="inferred from homology"/>
<keyword evidence="5 8" id="KW-1133">Transmembrane helix</keyword>
<dbReference type="VEuPathDB" id="VectorBase:CSON006389"/>
<dbReference type="GO" id="GO:0042246">
    <property type="term" value="P:tissue regeneration"/>
    <property type="evidence" value="ECO:0007669"/>
    <property type="project" value="InterPro"/>
</dbReference>
<gene>
    <name evidence="9" type="primary">CSON006389</name>
</gene>
<dbReference type="PANTHER" id="PTHR12316:SF17">
    <property type="entry name" value="NINJURIN C, ISOFORM D"/>
    <property type="match status" value="1"/>
</dbReference>
<protein>
    <submittedName>
        <fullName evidence="9">CSON006389 protein</fullName>
    </submittedName>
</protein>